<dbReference type="PANTHER" id="PTHR30037">
    <property type="entry name" value="DNA-3-METHYLADENINE GLYCOSYLASE 1"/>
    <property type="match status" value="1"/>
</dbReference>
<dbReference type="Pfam" id="PF03352">
    <property type="entry name" value="Adenine_glyco"/>
    <property type="match status" value="1"/>
</dbReference>
<name>A0ABN8X5F8_9GAMM</name>
<dbReference type="GO" id="GO:0008725">
    <property type="term" value="F:DNA-3-methyladenine glycosylase activity"/>
    <property type="evidence" value="ECO:0007669"/>
    <property type="project" value="UniProtKB-EC"/>
</dbReference>
<evidence type="ECO:0000313" key="2">
    <source>
        <dbReference type="Proteomes" id="UP001162030"/>
    </source>
</evidence>
<dbReference type="InterPro" id="IPR011257">
    <property type="entry name" value="DNA_glycosylase"/>
</dbReference>
<accession>A0ABN8X5F8</accession>
<dbReference type="EC" id="3.2.2.20" evidence="1"/>
<sequence>MEPLTRCAWAERSPLEQAYHDLEWGTPVHDDCLLFEFLILEGAQAGLSWTTILRKRDAYRTAFDGFDPERVARYDETKIGELLTNPGIVRNRLKIVAAVNNAKRFLEIKEQFGSFDAYLWRFVDGRPRQNTWRSMAEVPARTAESDALSKDLEKRGFRFVGSVICYAYMQAIGMVNDHTVDCFRWRQLHPTGSP</sequence>
<dbReference type="PANTHER" id="PTHR30037:SF4">
    <property type="entry name" value="DNA-3-METHYLADENINE GLYCOSYLASE I"/>
    <property type="match status" value="1"/>
</dbReference>
<keyword evidence="1" id="KW-0378">Hydrolase</keyword>
<keyword evidence="2" id="KW-1185">Reference proteome</keyword>
<dbReference type="InterPro" id="IPR005019">
    <property type="entry name" value="Adenine_glyco"/>
</dbReference>
<dbReference type="SUPFAM" id="SSF48150">
    <property type="entry name" value="DNA-glycosylase"/>
    <property type="match status" value="1"/>
</dbReference>
<dbReference type="Proteomes" id="UP001162030">
    <property type="component" value="Chromosome"/>
</dbReference>
<dbReference type="InterPro" id="IPR052891">
    <property type="entry name" value="DNA-3mA_glycosylase"/>
</dbReference>
<proteinExistence type="predicted"/>
<reference evidence="1 2" key="1">
    <citation type="submission" date="2023-03" db="EMBL/GenBank/DDBJ databases">
        <authorList>
            <person name="Pearce D."/>
        </authorList>
    </citation>
    <scope>NUCLEOTIDE SEQUENCE [LARGE SCALE GENOMIC DNA]</scope>
    <source>
        <strain evidence="1">Msz</strain>
    </source>
</reference>
<gene>
    <name evidence="1" type="ORF">MSZNOR_3197</name>
</gene>
<dbReference type="RefSeq" id="WP_026611058.1">
    <property type="nucleotide sequence ID" value="NZ_OX458333.1"/>
</dbReference>
<keyword evidence="1" id="KW-0326">Glycosidase</keyword>
<protein>
    <submittedName>
        <fullName evidence="1">DNA-3-methyladenine glycosylase I</fullName>
        <ecNumber evidence="1">3.2.2.20</ecNumber>
    </submittedName>
</protein>
<organism evidence="1 2">
    <name type="scientific">Methylocaldum szegediense</name>
    <dbReference type="NCBI Taxonomy" id="73780"/>
    <lineage>
        <taxon>Bacteria</taxon>
        <taxon>Pseudomonadati</taxon>
        <taxon>Pseudomonadota</taxon>
        <taxon>Gammaproteobacteria</taxon>
        <taxon>Methylococcales</taxon>
        <taxon>Methylococcaceae</taxon>
        <taxon>Methylocaldum</taxon>
    </lineage>
</organism>
<dbReference type="EMBL" id="OX458333">
    <property type="protein sequence ID" value="CAI8888642.1"/>
    <property type="molecule type" value="Genomic_DNA"/>
</dbReference>
<evidence type="ECO:0000313" key="1">
    <source>
        <dbReference type="EMBL" id="CAI8888642.1"/>
    </source>
</evidence>
<dbReference type="Gene3D" id="1.10.340.30">
    <property type="entry name" value="Hypothetical protein, domain 2"/>
    <property type="match status" value="1"/>
</dbReference>